<evidence type="ECO:0000256" key="10">
    <source>
        <dbReference type="PROSITE-ProRule" id="PRU00176"/>
    </source>
</evidence>
<keyword evidence="12" id="KW-1185">Reference proteome</keyword>
<dbReference type="SMART" id="SM00360">
    <property type="entry name" value="RRM"/>
    <property type="match status" value="1"/>
</dbReference>
<keyword evidence="4 10" id="KW-0694">RNA-binding</keyword>
<evidence type="ECO:0000256" key="4">
    <source>
        <dbReference type="ARBA" id="ARBA00022884"/>
    </source>
</evidence>
<evidence type="ECO:0000256" key="6">
    <source>
        <dbReference type="ARBA" id="ARBA00023242"/>
    </source>
</evidence>
<dbReference type="GO" id="GO:0005634">
    <property type="term" value="C:nucleus"/>
    <property type="evidence" value="ECO:0007669"/>
    <property type="project" value="UniProtKB-SubCell"/>
</dbReference>
<comment type="subcellular location">
    <subcellularLocation>
        <location evidence="1">Nucleus</location>
    </subcellularLocation>
</comment>
<dbReference type="Gene3D" id="3.30.70.330">
    <property type="match status" value="1"/>
</dbReference>
<evidence type="ECO:0000256" key="7">
    <source>
        <dbReference type="ARBA" id="ARBA00029589"/>
    </source>
</evidence>
<evidence type="ECO:0000259" key="11">
    <source>
        <dbReference type="PROSITE" id="PS50102"/>
    </source>
</evidence>
<sequence>MSGRKLPPPTIDHLYSVKVDNISYHTSPNDLRRLFDRYGEIGDVHIPRDRRTRQSRGFGFMEENCAAQWLNMIGQLTRSTDLVHVRLHHAVVLVVEAQDRGAEVRFENVRQAGRDLAERQDIRKKSVLKRRYSFKQ</sequence>
<evidence type="ECO:0000256" key="5">
    <source>
        <dbReference type="ARBA" id="ARBA00023187"/>
    </source>
</evidence>
<name>A0A914CTG4_9BILA</name>
<dbReference type="InterPro" id="IPR000504">
    <property type="entry name" value="RRM_dom"/>
</dbReference>
<evidence type="ECO:0000256" key="1">
    <source>
        <dbReference type="ARBA" id="ARBA00004123"/>
    </source>
</evidence>
<proteinExistence type="predicted"/>
<evidence type="ECO:0000313" key="13">
    <source>
        <dbReference type="WBParaSite" id="ACRNAN_scaffold13826.g23147.t1"/>
    </source>
</evidence>
<evidence type="ECO:0000256" key="8">
    <source>
        <dbReference type="ARBA" id="ARBA00029667"/>
    </source>
</evidence>
<keyword evidence="3" id="KW-0507">mRNA processing</keyword>
<dbReference type="GO" id="GO:0008380">
    <property type="term" value="P:RNA splicing"/>
    <property type="evidence" value="ECO:0007669"/>
    <property type="project" value="UniProtKB-KW"/>
</dbReference>
<feature type="domain" description="RRM" evidence="11">
    <location>
        <begin position="15"/>
        <end position="62"/>
    </location>
</feature>
<accession>A0A914CTG4</accession>
<evidence type="ECO:0000313" key="12">
    <source>
        <dbReference type="Proteomes" id="UP000887540"/>
    </source>
</evidence>
<keyword evidence="6" id="KW-0539">Nucleus</keyword>
<dbReference type="GO" id="GO:0006397">
    <property type="term" value="P:mRNA processing"/>
    <property type="evidence" value="ECO:0007669"/>
    <property type="project" value="UniProtKB-KW"/>
</dbReference>
<dbReference type="PANTHER" id="PTHR48028:SF4">
    <property type="entry name" value="SC35-LIKE SPLICING FACTOR"/>
    <property type="match status" value="1"/>
</dbReference>
<dbReference type="WBParaSite" id="ACRNAN_scaffold13826.g23147.t1">
    <property type="protein sequence ID" value="ACRNAN_scaffold13826.g23147.t1"/>
    <property type="gene ID" value="ACRNAN_scaffold13826.g23147"/>
</dbReference>
<dbReference type="PANTHER" id="PTHR48028">
    <property type="entry name" value="GLYCINE-RICH RNA-BINDING PROTEIN RZ1A"/>
    <property type="match status" value="1"/>
</dbReference>
<protein>
    <recommendedName>
        <fullName evidence="2">Serine/arginine-rich splicing factor 2</fullName>
    </recommendedName>
    <alternativeName>
        <fullName evidence="9">Splicing component, 35 kDa</fullName>
    </alternativeName>
    <alternativeName>
        <fullName evidence="8">Splicing factor SC35</fullName>
    </alternativeName>
    <alternativeName>
        <fullName evidence="7">Splicing factor, arginine/serine-rich 2</fullName>
    </alternativeName>
</protein>
<dbReference type="Pfam" id="PF00076">
    <property type="entry name" value="RRM_1"/>
    <property type="match status" value="1"/>
</dbReference>
<dbReference type="Proteomes" id="UP000887540">
    <property type="component" value="Unplaced"/>
</dbReference>
<dbReference type="GO" id="GO:0003723">
    <property type="term" value="F:RNA binding"/>
    <property type="evidence" value="ECO:0007669"/>
    <property type="project" value="UniProtKB-UniRule"/>
</dbReference>
<evidence type="ECO:0000256" key="2">
    <source>
        <dbReference type="ARBA" id="ARBA00015058"/>
    </source>
</evidence>
<dbReference type="SUPFAM" id="SSF54928">
    <property type="entry name" value="RNA-binding domain, RBD"/>
    <property type="match status" value="1"/>
</dbReference>
<dbReference type="InterPro" id="IPR051106">
    <property type="entry name" value="RNA-bind/splicing_reg"/>
</dbReference>
<keyword evidence="5" id="KW-0508">mRNA splicing</keyword>
<evidence type="ECO:0000256" key="9">
    <source>
        <dbReference type="ARBA" id="ARBA00032663"/>
    </source>
</evidence>
<dbReference type="PROSITE" id="PS50102">
    <property type="entry name" value="RRM"/>
    <property type="match status" value="1"/>
</dbReference>
<organism evidence="12 13">
    <name type="scientific">Acrobeloides nanus</name>
    <dbReference type="NCBI Taxonomy" id="290746"/>
    <lineage>
        <taxon>Eukaryota</taxon>
        <taxon>Metazoa</taxon>
        <taxon>Ecdysozoa</taxon>
        <taxon>Nematoda</taxon>
        <taxon>Chromadorea</taxon>
        <taxon>Rhabditida</taxon>
        <taxon>Tylenchina</taxon>
        <taxon>Cephalobomorpha</taxon>
        <taxon>Cephaloboidea</taxon>
        <taxon>Cephalobidae</taxon>
        <taxon>Acrobeloides</taxon>
    </lineage>
</organism>
<dbReference type="InterPro" id="IPR012677">
    <property type="entry name" value="Nucleotide-bd_a/b_plait_sf"/>
</dbReference>
<dbReference type="AlphaFoldDB" id="A0A914CTG4"/>
<reference evidence="13" key="1">
    <citation type="submission" date="2022-11" db="UniProtKB">
        <authorList>
            <consortium name="WormBaseParasite"/>
        </authorList>
    </citation>
    <scope>IDENTIFICATION</scope>
</reference>
<evidence type="ECO:0000256" key="3">
    <source>
        <dbReference type="ARBA" id="ARBA00022664"/>
    </source>
</evidence>
<dbReference type="InterPro" id="IPR035979">
    <property type="entry name" value="RBD_domain_sf"/>
</dbReference>